<keyword evidence="4" id="KW-1185">Reference proteome</keyword>
<feature type="chain" id="PRO_5014520369" description="YXWGXW repeat-containing protein" evidence="1">
    <location>
        <begin position="29"/>
        <end position="97"/>
    </location>
</feature>
<dbReference type="EMBL" id="LMAR01000020">
    <property type="protein sequence ID" value="KQK31599.1"/>
    <property type="molecule type" value="Genomic_DNA"/>
</dbReference>
<accession>A0A0Q3I9C2</accession>
<evidence type="ECO:0000313" key="4">
    <source>
        <dbReference type="Proteomes" id="UP000051562"/>
    </source>
</evidence>
<dbReference type="EMBL" id="FUYX01000004">
    <property type="protein sequence ID" value="SKB65962.1"/>
    <property type="molecule type" value="Genomic_DNA"/>
</dbReference>
<evidence type="ECO:0000313" key="2">
    <source>
        <dbReference type="EMBL" id="KQK31599.1"/>
    </source>
</evidence>
<name>A0A0Q3I9C2_9HYPH</name>
<feature type="signal peptide" evidence="1">
    <location>
        <begin position="1"/>
        <end position="28"/>
    </location>
</feature>
<dbReference type="RefSeq" id="WP_055727107.1">
    <property type="nucleotide sequence ID" value="NZ_FUYX01000004.1"/>
</dbReference>
<protein>
    <recommendedName>
        <fullName evidence="6">YXWGXW repeat-containing protein</fullName>
    </recommendedName>
</protein>
<dbReference type="Proteomes" id="UP000190130">
    <property type="component" value="Unassembled WGS sequence"/>
</dbReference>
<dbReference type="STRING" id="53254.SAMN05660750_01682"/>
<evidence type="ECO:0000313" key="3">
    <source>
        <dbReference type="EMBL" id="SKB65962.1"/>
    </source>
</evidence>
<evidence type="ECO:0008006" key="6">
    <source>
        <dbReference type="Google" id="ProtNLM"/>
    </source>
</evidence>
<evidence type="ECO:0000256" key="1">
    <source>
        <dbReference type="SAM" id="SignalP"/>
    </source>
</evidence>
<reference evidence="3 5" key="2">
    <citation type="submission" date="2017-02" db="EMBL/GenBank/DDBJ databases">
        <authorList>
            <person name="Peterson S.W."/>
        </authorList>
    </citation>
    <scope>NUCLEOTIDE SEQUENCE [LARGE SCALE GENOMIC DNA]</scope>
    <source>
        <strain evidence="3 5">DSM 9653</strain>
    </source>
</reference>
<dbReference type="AlphaFoldDB" id="A0A0Q3I9C2"/>
<organism evidence="2 4">
    <name type="scientific">Bosea thiooxidans</name>
    <dbReference type="NCBI Taxonomy" id="53254"/>
    <lineage>
        <taxon>Bacteria</taxon>
        <taxon>Pseudomonadati</taxon>
        <taxon>Pseudomonadota</taxon>
        <taxon>Alphaproteobacteria</taxon>
        <taxon>Hyphomicrobiales</taxon>
        <taxon>Boseaceae</taxon>
        <taxon>Bosea</taxon>
    </lineage>
</organism>
<keyword evidence="1" id="KW-0732">Signal</keyword>
<gene>
    <name evidence="2" type="ORF">ARD30_09385</name>
    <name evidence="3" type="ORF">SAMN05660750_01682</name>
</gene>
<evidence type="ECO:0000313" key="5">
    <source>
        <dbReference type="Proteomes" id="UP000190130"/>
    </source>
</evidence>
<proteinExistence type="predicted"/>
<reference evidence="2 4" key="1">
    <citation type="submission" date="2015-10" db="EMBL/GenBank/DDBJ databases">
        <title>Draft genome of Bosea thiooxidans.</title>
        <authorList>
            <person name="Wang X."/>
        </authorList>
    </citation>
    <scope>NUCLEOTIDE SEQUENCE [LARGE SCALE GENOMIC DNA]</scope>
    <source>
        <strain evidence="2 4">CGMCC 9174</strain>
    </source>
</reference>
<sequence length="97" mass="11041">MLTTRIIAAAFGAATLLGAAISSAPASATPASAGLQPISTSAGEAGLVQQVWHRGRPHYRGHYHRPRHWHRQRCWTEHRRFWNGRHWVMRPVRVCRR</sequence>
<dbReference type="Proteomes" id="UP000051562">
    <property type="component" value="Unassembled WGS sequence"/>
</dbReference>